<evidence type="ECO:0000256" key="2">
    <source>
        <dbReference type="ARBA" id="ARBA00022690"/>
    </source>
</evidence>
<dbReference type="Gene3D" id="3.30.497.10">
    <property type="entry name" value="Antithrombin, subunit I, domain 2"/>
    <property type="match status" value="1"/>
</dbReference>
<evidence type="ECO:0000256" key="4">
    <source>
        <dbReference type="RuleBase" id="RU000411"/>
    </source>
</evidence>
<dbReference type="GO" id="GO:0004867">
    <property type="term" value="F:serine-type endopeptidase inhibitor activity"/>
    <property type="evidence" value="ECO:0000318"/>
    <property type="project" value="GO_Central"/>
</dbReference>
<feature type="domain" description="Serpin" evidence="7">
    <location>
        <begin position="63"/>
        <end position="428"/>
    </location>
</feature>
<organism evidence="8 9">
    <name type="scientific">Ornithorhynchus anatinus</name>
    <name type="common">Duckbill platypus</name>
    <dbReference type="NCBI Taxonomy" id="9258"/>
    <lineage>
        <taxon>Eukaryota</taxon>
        <taxon>Metazoa</taxon>
        <taxon>Chordata</taxon>
        <taxon>Craniata</taxon>
        <taxon>Vertebrata</taxon>
        <taxon>Euteleostomi</taxon>
        <taxon>Mammalia</taxon>
        <taxon>Monotremata</taxon>
        <taxon>Ornithorhynchidae</taxon>
        <taxon>Ornithorhynchus</taxon>
    </lineage>
</organism>
<dbReference type="InterPro" id="IPR042185">
    <property type="entry name" value="Serpin_sf_2"/>
</dbReference>
<dbReference type="SUPFAM" id="SSF56574">
    <property type="entry name" value="Serpins"/>
    <property type="match status" value="1"/>
</dbReference>
<dbReference type="AlphaFoldDB" id="F7CZD2"/>
<keyword evidence="2" id="KW-0646">Protease inhibitor</keyword>
<dbReference type="Ensembl" id="ENSOANT00000002844.2">
    <property type="protein sequence ID" value="ENSOANP00000002843.1"/>
    <property type="gene ID" value="ENSOANG00000001788.2"/>
</dbReference>
<sequence>MRNTLSALCLCLMVVWLQAAEQPHPHRDLGHGSHRDWPPQDSQDPKEALPYHQVATSNGNFAFRLYKQLISERPDKNVFLSPLSISTTLAMLSLGARSATLTQMLEGLHFNLTQISEREIHDGFQHIIRTLNLHNQNLETHLGNSLFLDERLTPKEAFLEGIKELYATEAFKTDFQDAVGAEKQINDHVRKETHGKIVDLVRELDRNSVMVLVNYIYFKAKWQKPFDAKQTAEEDFFVNEKTVVSVPMMKQKDVYHYYFYDKWLSCSVLRMDYKGNATAFFILPDVGKMREVENSLQPGMLMRWDRFFKRSSYFYRKLELHFPKFSISGQIKLEKILPELGLQDLFTEEADFSGITEQSRLRVSKGVHKAVLDIGEEGTEASAATSLGTVFLSAPKITQPVRFNRPFLVVILSTETQSLLFLGKVINPKDQ</sequence>
<gene>
    <name evidence="8" type="primary">SERPINA4</name>
</gene>
<feature type="region of interest" description="Disordered" evidence="5">
    <location>
        <begin position="26"/>
        <end position="48"/>
    </location>
</feature>
<evidence type="ECO:0000256" key="6">
    <source>
        <dbReference type="SAM" id="SignalP"/>
    </source>
</evidence>
<dbReference type="PROSITE" id="PS00284">
    <property type="entry name" value="SERPIN"/>
    <property type="match status" value="1"/>
</dbReference>
<dbReference type="FunFam" id="3.30.497.10:FF:000001">
    <property type="entry name" value="Serine protease inhibitor"/>
    <property type="match status" value="1"/>
</dbReference>
<evidence type="ECO:0000256" key="5">
    <source>
        <dbReference type="SAM" id="MobiDB-lite"/>
    </source>
</evidence>
<keyword evidence="9" id="KW-1185">Reference proteome</keyword>
<dbReference type="Proteomes" id="UP000002279">
    <property type="component" value="Chromosome 1"/>
</dbReference>
<dbReference type="FunCoup" id="F7CZD2">
    <property type="interactions" value="37"/>
</dbReference>
<dbReference type="OrthoDB" id="671595at2759"/>
<dbReference type="GeneTree" id="ENSGT00940000160877"/>
<dbReference type="InterPro" id="IPR023795">
    <property type="entry name" value="Serpin_CS"/>
</dbReference>
<comment type="similarity">
    <text evidence="1 4">Belongs to the serpin family.</text>
</comment>
<name>F7CZD2_ORNAN</name>
<keyword evidence="3" id="KW-0722">Serine protease inhibitor</keyword>
<reference evidence="8" key="3">
    <citation type="submission" date="2025-09" db="UniProtKB">
        <authorList>
            <consortium name="Ensembl"/>
        </authorList>
    </citation>
    <scope>IDENTIFICATION</scope>
    <source>
        <strain evidence="8">Glennie</strain>
    </source>
</reference>
<dbReference type="InterPro" id="IPR036186">
    <property type="entry name" value="Serpin_sf"/>
</dbReference>
<dbReference type="Gene3D" id="2.30.39.10">
    <property type="entry name" value="Alpha-1-antitrypsin, domain 1"/>
    <property type="match status" value="1"/>
</dbReference>
<dbReference type="Pfam" id="PF00079">
    <property type="entry name" value="Serpin"/>
    <property type="match status" value="1"/>
</dbReference>
<dbReference type="eggNOG" id="KOG2392">
    <property type="taxonomic scope" value="Eukaryota"/>
</dbReference>
<feature type="signal peptide" evidence="6">
    <location>
        <begin position="1"/>
        <end position="19"/>
    </location>
</feature>
<dbReference type="SMART" id="SM00093">
    <property type="entry name" value="SERPIN"/>
    <property type="match status" value="1"/>
</dbReference>
<dbReference type="GO" id="GO:0005615">
    <property type="term" value="C:extracellular space"/>
    <property type="evidence" value="ECO:0000318"/>
    <property type="project" value="GO_Central"/>
</dbReference>
<evidence type="ECO:0000313" key="8">
    <source>
        <dbReference type="Ensembl" id="ENSOANP00000002843.1"/>
    </source>
</evidence>
<evidence type="ECO:0000256" key="1">
    <source>
        <dbReference type="ARBA" id="ARBA00009500"/>
    </source>
</evidence>
<evidence type="ECO:0000313" key="9">
    <source>
        <dbReference type="Proteomes" id="UP000002279"/>
    </source>
</evidence>
<keyword evidence="6" id="KW-0732">Signal</keyword>
<dbReference type="FunFam" id="2.30.39.10:FF:000002">
    <property type="entry name" value="Serpin family D member 1"/>
    <property type="match status" value="1"/>
</dbReference>
<dbReference type="InterPro" id="IPR042178">
    <property type="entry name" value="Serpin_sf_1"/>
</dbReference>
<dbReference type="PANTHER" id="PTHR11461">
    <property type="entry name" value="SERINE PROTEASE INHIBITOR, SERPIN"/>
    <property type="match status" value="1"/>
</dbReference>
<dbReference type="CDD" id="cd19552">
    <property type="entry name" value="serpinA4_KST"/>
    <property type="match status" value="1"/>
</dbReference>
<dbReference type="KEGG" id="oaa:100089477"/>
<dbReference type="Bgee" id="ENSOANG00000001788">
    <property type="expression patterns" value="Expressed in liver and 1 other cell type or tissue"/>
</dbReference>
<dbReference type="PANTHER" id="PTHR11461:SF145">
    <property type="entry name" value="ALPHA-1-ANTICHYMOTRYPSIN"/>
    <property type="match status" value="1"/>
</dbReference>
<dbReference type="InterPro" id="IPR000215">
    <property type="entry name" value="Serpin_fam"/>
</dbReference>
<accession>F7CZD2</accession>
<protein>
    <submittedName>
        <fullName evidence="8">Serpin family A member 4</fullName>
    </submittedName>
</protein>
<dbReference type="InParanoid" id="F7CZD2"/>
<evidence type="ECO:0000256" key="3">
    <source>
        <dbReference type="ARBA" id="ARBA00022900"/>
    </source>
</evidence>
<reference evidence="8 9" key="1">
    <citation type="journal article" date="2008" name="Nature">
        <title>Genome analysis of the platypus reveals unique signatures of evolution.</title>
        <authorList>
            <person name="Warren W.C."/>
            <person name="Hillier L.W."/>
            <person name="Marshall Graves J.A."/>
            <person name="Birney E."/>
            <person name="Ponting C.P."/>
            <person name="Grutzner F."/>
            <person name="Belov K."/>
            <person name="Miller W."/>
            <person name="Clarke L."/>
            <person name="Chinwalla A.T."/>
            <person name="Yang S.P."/>
            <person name="Heger A."/>
            <person name="Locke D.P."/>
            <person name="Miethke P."/>
            <person name="Waters P.D."/>
            <person name="Veyrunes F."/>
            <person name="Fulton L."/>
            <person name="Fulton B."/>
            <person name="Graves T."/>
            <person name="Wallis J."/>
            <person name="Puente X.S."/>
            <person name="Lopez-Otin C."/>
            <person name="Ordonez G.R."/>
            <person name="Eichler E.E."/>
            <person name="Chen L."/>
            <person name="Cheng Z."/>
            <person name="Deakin J.E."/>
            <person name="Alsop A."/>
            <person name="Thompson K."/>
            <person name="Kirby P."/>
            <person name="Papenfuss A.T."/>
            <person name="Wakefield M.J."/>
            <person name="Olender T."/>
            <person name="Lancet D."/>
            <person name="Huttley G.A."/>
            <person name="Smit A.F."/>
            <person name="Pask A."/>
            <person name="Temple-Smith P."/>
            <person name="Batzer M.A."/>
            <person name="Walker J.A."/>
            <person name="Konkel M.K."/>
            <person name="Harris R.S."/>
            <person name="Whittington C.M."/>
            <person name="Wong E.S."/>
            <person name="Gemmell N.J."/>
            <person name="Buschiazzo E."/>
            <person name="Vargas Jentzsch I.M."/>
            <person name="Merkel A."/>
            <person name="Schmitz J."/>
            <person name="Zemann A."/>
            <person name="Churakov G."/>
            <person name="Kriegs J.O."/>
            <person name="Brosius J."/>
            <person name="Murchison E.P."/>
            <person name="Sachidanandam R."/>
            <person name="Smith C."/>
            <person name="Hannon G.J."/>
            <person name="Tsend-Ayush E."/>
            <person name="McMillan D."/>
            <person name="Attenborough R."/>
            <person name="Rens W."/>
            <person name="Ferguson-Smith M."/>
            <person name="Lefevre C.M."/>
            <person name="Sharp J.A."/>
            <person name="Nicholas K.R."/>
            <person name="Ray D.A."/>
            <person name="Kube M."/>
            <person name="Reinhardt R."/>
            <person name="Pringle T.H."/>
            <person name="Taylor J."/>
            <person name="Jones R.C."/>
            <person name="Nixon B."/>
            <person name="Dacheux J.L."/>
            <person name="Niwa H."/>
            <person name="Sekita Y."/>
            <person name="Huang X."/>
            <person name="Stark A."/>
            <person name="Kheradpour P."/>
            <person name="Kellis M."/>
            <person name="Flicek P."/>
            <person name="Chen Y."/>
            <person name="Webber C."/>
            <person name="Hardison R."/>
            <person name="Nelson J."/>
            <person name="Hallsworth-Pepin K."/>
            <person name="Delehaunty K."/>
            <person name="Markovic C."/>
            <person name="Minx P."/>
            <person name="Feng Y."/>
            <person name="Kremitzki C."/>
            <person name="Mitreva M."/>
            <person name="Glasscock J."/>
            <person name="Wylie T."/>
            <person name="Wohldmann P."/>
            <person name="Thiru P."/>
            <person name="Nhan M.N."/>
            <person name="Pohl C.S."/>
            <person name="Smith S.M."/>
            <person name="Hou S."/>
            <person name="Nefedov M."/>
            <person name="de Jong P.J."/>
            <person name="Renfree M.B."/>
            <person name="Mardis E.R."/>
            <person name="Wilson R.K."/>
        </authorList>
    </citation>
    <scope>NUCLEOTIDE SEQUENCE [LARGE SCALE GENOMIC DNA]</scope>
    <source>
        <strain evidence="8 9">Glennie</strain>
    </source>
</reference>
<dbReference type="OMA" id="DLKKMFM"/>
<evidence type="ECO:0000259" key="7">
    <source>
        <dbReference type="SMART" id="SM00093"/>
    </source>
</evidence>
<dbReference type="STRING" id="9258.ENSOANP00000002843"/>
<dbReference type="InterPro" id="IPR023796">
    <property type="entry name" value="Serpin_dom"/>
</dbReference>
<proteinExistence type="inferred from homology"/>
<reference evidence="8" key="2">
    <citation type="submission" date="2025-08" db="UniProtKB">
        <authorList>
            <consortium name="Ensembl"/>
        </authorList>
    </citation>
    <scope>IDENTIFICATION</scope>
    <source>
        <strain evidence="8">Glennie</strain>
    </source>
</reference>
<feature type="chain" id="PRO_5003350809" evidence="6">
    <location>
        <begin position="20"/>
        <end position="431"/>
    </location>
</feature>